<organism evidence="3 4">
    <name type="scientific">Penicillium daleae</name>
    <dbReference type="NCBI Taxonomy" id="63821"/>
    <lineage>
        <taxon>Eukaryota</taxon>
        <taxon>Fungi</taxon>
        <taxon>Dikarya</taxon>
        <taxon>Ascomycota</taxon>
        <taxon>Pezizomycotina</taxon>
        <taxon>Eurotiomycetes</taxon>
        <taxon>Eurotiomycetidae</taxon>
        <taxon>Eurotiales</taxon>
        <taxon>Aspergillaceae</taxon>
        <taxon>Penicillium</taxon>
    </lineage>
</organism>
<accession>A0AAD6G0F6</accession>
<keyword evidence="4" id="KW-1185">Reference proteome</keyword>
<evidence type="ECO:0000313" key="3">
    <source>
        <dbReference type="EMBL" id="KAJ5439979.1"/>
    </source>
</evidence>
<feature type="transmembrane region" description="Helical" evidence="2">
    <location>
        <begin position="128"/>
        <end position="159"/>
    </location>
</feature>
<keyword evidence="2" id="KW-0812">Transmembrane</keyword>
<feature type="compositionally biased region" description="Basic residues" evidence="1">
    <location>
        <begin position="234"/>
        <end position="246"/>
    </location>
</feature>
<feature type="compositionally biased region" description="Basic and acidic residues" evidence="1">
    <location>
        <begin position="215"/>
        <end position="233"/>
    </location>
</feature>
<feature type="region of interest" description="Disordered" evidence="1">
    <location>
        <begin position="1"/>
        <end position="69"/>
    </location>
</feature>
<feature type="compositionally biased region" description="Polar residues" evidence="1">
    <location>
        <begin position="18"/>
        <end position="45"/>
    </location>
</feature>
<sequence length="272" mass="30314">MSLDPVTGGLGRDLPVNNKVTETATNTVQSTAQKPVKQVQETTKPLTDPVIPGEFPSEDGPRDTEQPPPEINFRGIWAGFTNWFASMIPQAFDGFEWLVTWLVNRYLPPPKQAAMYEEALKRPIASTFLVCQMICCGVPLLVFLVGVFVFAIIAVLLWAVLALLILGPILLVASMMGISLWGWGWVLYGLLKWVDQRFLGGMITRFWLPKVQEQEKGQKEKGQEDKGQKEKGQKVKGQKVKAQKVKVQKEKGGDDGEGKEETGEEVDEKKDN</sequence>
<dbReference type="GeneID" id="81604602"/>
<reference evidence="3" key="1">
    <citation type="submission" date="2022-12" db="EMBL/GenBank/DDBJ databases">
        <authorList>
            <person name="Petersen C."/>
        </authorList>
    </citation>
    <scope>NUCLEOTIDE SEQUENCE</scope>
    <source>
        <strain evidence="3">IBT 16125</strain>
    </source>
</reference>
<protein>
    <submittedName>
        <fullName evidence="3">Uncharacterized protein</fullName>
    </submittedName>
</protein>
<proteinExistence type="predicted"/>
<evidence type="ECO:0000256" key="2">
    <source>
        <dbReference type="SAM" id="Phobius"/>
    </source>
</evidence>
<name>A0AAD6G0F6_9EURO</name>
<feature type="region of interest" description="Disordered" evidence="1">
    <location>
        <begin position="215"/>
        <end position="272"/>
    </location>
</feature>
<feature type="compositionally biased region" description="Basic and acidic residues" evidence="1">
    <location>
        <begin position="247"/>
        <end position="272"/>
    </location>
</feature>
<dbReference type="RefSeq" id="XP_056763208.1">
    <property type="nucleotide sequence ID" value="XM_056914359.1"/>
</dbReference>
<dbReference type="AlphaFoldDB" id="A0AAD6G0F6"/>
<feature type="transmembrane region" description="Helical" evidence="2">
    <location>
        <begin position="165"/>
        <end position="188"/>
    </location>
</feature>
<reference evidence="3" key="2">
    <citation type="journal article" date="2023" name="IMA Fungus">
        <title>Comparative genomic study of the Penicillium genus elucidates a diverse pangenome and 15 lateral gene transfer events.</title>
        <authorList>
            <person name="Petersen C."/>
            <person name="Sorensen T."/>
            <person name="Nielsen M.R."/>
            <person name="Sondergaard T.E."/>
            <person name="Sorensen J.L."/>
            <person name="Fitzpatrick D.A."/>
            <person name="Frisvad J.C."/>
            <person name="Nielsen K.L."/>
        </authorList>
    </citation>
    <scope>NUCLEOTIDE SEQUENCE</scope>
    <source>
        <strain evidence="3">IBT 16125</strain>
    </source>
</reference>
<keyword evidence="2" id="KW-0472">Membrane</keyword>
<keyword evidence="2" id="KW-1133">Transmembrane helix</keyword>
<dbReference type="Proteomes" id="UP001213681">
    <property type="component" value="Unassembled WGS sequence"/>
</dbReference>
<dbReference type="EMBL" id="JAPVEA010000008">
    <property type="protein sequence ID" value="KAJ5439979.1"/>
    <property type="molecule type" value="Genomic_DNA"/>
</dbReference>
<evidence type="ECO:0000313" key="4">
    <source>
        <dbReference type="Proteomes" id="UP001213681"/>
    </source>
</evidence>
<evidence type="ECO:0000256" key="1">
    <source>
        <dbReference type="SAM" id="MobiDB-lite"/>
    </source>
</evidence>
<comment type="caution">
    <text evidence="3">The sequence shown here is derived from an EMBL/GenBank/DDBJ whole genome shotgun (WGS) entry which is preliminary data.</text>
</comment>
<gene>
    <name evidence="3" type="ORF">N7458_010977</name>
</gene>
<dbReference type="Pfam" id="PF16015">
    <property type="entry name" value="Promethin"/>
    <property type="match status" value="1"/>
</dbReference>